<feature type="compositionally biased region" description="Basic and acidic residues" evidence="1">
    <location>
        <begin position="425"/>
        <end position="436"/>
    </location>
</feature>
<gene>
    <name evidence="3" type="ORF">Pan44_00640</name>
</gene>
<evidence type="ECO:0000256" key="1">
    <source>
        <dbReference type="SAM" id="MobiDB-lite"/>
    </source>
</evidence>
<reference evidence="3 4" key="1">
    <citation type="submission" date="2019-02" db="EMBL/GenBank/DDBJ databases">
        <title>Deep-cultivation of Planctomycetes and their phenomic and genomic characterization uncovers novel biology.</title>
        <authorList>
            <person name="Wiegand S."/>
            <person name="Jogler M."/>
            <person name="Boedeker C."/>
            <person name="Pinto D."/>
            <person name="Vollmers J."/>
            <person name="Rivas-Marin E."/>
            <person name="Kohn T."/>
            <person name="Peeters S.H."/>
            <person name="Heuer A."/>
            <person name="Rast P."/>
            <person name="Oberbeckmann S."/>
            <person name="Bunk B."/>
            <person name="Jeske O."/>
            <person name="Meyerdierks A."/>
            <person name="Storesund J.E."/>
            <person name="Kallscheuer N."/>
            <person name="Luecker S."/>
            <person name="Lage O.M."/>
            <person name="Pohl T."/>
            <person name="Merkel B.J."/>
            <person name="Hornburger P."/>
            <person name="Mueller R.-W."/>
            <person name="Bruemmer F."/>
            <person name="Labrenz M."/>
            <person name="Spormann A.M."/>
            <person name="Op den Camp H."/>
            <person name="Overmann J."/>
            <person name="Amann R."/>
            <person name="Jetten M.S.M."/>
            <person name="Mascher T."/>
            <person name="Medema M.H."/>
            <person name="Devos D.P."/>
            <person name="Kaster A.-K."/>
            <person name="Ovreas L."/>
            <person name="Rohde M."/>
            <person name="Galperin M.Y."/>
            <person name="Jogler C."/>
        </authorList>
    </citation>
    <scope>NUCLEOTIDE SEQUENCE [LARGE SCALE GENOMIC DNA]</scope>
    <source>
        <strain evidence="3 4">Pan44</strain>
    </source>
</reference>
<dbReference type="AlphaFoldDB" id="A0A517S7F3"/>
<dbReference type="KEGG" id="ccos:Pan44_00640"/>
<name>A0A517S7F3_9PLAN</name>
<accession>A0A517S7F3</accession>
<feature type="chain" id="PRO_5022109744" evidence="2">
    <location>
        <begin position="28"/>
        <end position="436"/>
    </location>
</feature>
<proteinExistence type="predicted"/>
<feature type="region of interest" description="Disordered" evidence="1">
    <location>
        <begin position="410"/>
        <end position="436"/>
    </location>
</feature>
<dbReference type="Proteomes" id="UP000315700">
    <property type="component" value="Chromosome"/>
</dbReference>
<dbReference type="PROSITE" id="PS51318">
    <property type="entry name" value="TAT"/>
    <property type="match status" value="1"/>
</dbReference>
<protein>
    <submittedName>
        <fullName evidence="3">Uncharacterized protein</fullName>
    </submittedName>
</protein>
<dbReference type="OrthoDB" id="1394308at2"/>
<organism evidence="3 4">
    <name type="scientific">Caulifigura coniformis</name>
    <dbReference type="NCBI Taxonomy" id="2527983"/>
    <lineage>
        <taxon>Bacteria</taxon>
        <taxon>Pseudomonadati</taxon>
        <taxon>Planctomycetota</taxon>
        <taxon>Planctomycetia</taxon>
        <taxon>Planctomycetales</taxon>
        <taxon>Planctomycetaceae</taxon>
        <taxon>Caulifigura</taxon>
    </lineage>
</organism>
<feature type="signal peptide" evidence="2">
    <location>
        <begin position="1"/>
        <end position="27"/>
    </location>
</feature>
<dbReference type="EMBL" id="CP036271">
    <property type="protein sequence ID" value="QDT52056.1"/>
    <property type="molecule type" value="Genomic_DNA"/>
</dbReference>
<dbReference type="InterPro" id="IPR006311">
    <property type="entry name" value="TAT_signal"/>
</dbReference>
<dbReference type="InParanoid" id="A0A517S7F3"/>
<dbReference type="RefSeq" id="WP_145026043.1">
    <property type="nucleotide sequence ID" value="NZ_CP036271.1"/>
</dbReference>
<sequence precursor="true">MVRQTRRQFLGTSAALLAAGATTRGFALDNAPRPKIAIVLTACFYRSHAHVLLENFLEPYLFCGQLKQPAVEVVALYAAQFNDNDTLRRIAKDYSIPLYPSIAEAICRGGQELAVDGVVSIGEHGEYPENELGQQLYPRKEFFDQIVAVFRKSGRSVPVFNDKHLSYRFDWAKEMVDVSRELKFPLLAGSSVPLSQRVPDVSLPPGAAIEEAVSIHGGPTERYGYHALEVLQAIVEDRAGGETGVSSVTYLTADQMRGDEGRGRWSPELAVAAMKAEYELNGIQPPADPLAELKEGFLIEYSDGTKGTVLKVGESGIRWNFACRLKAEVHPRAFSHYVGPWNNRSLFRALANAIQVMIVEKRAPYPVERILMSSGMTEAIMQSKFHKAPQKTPQLQFTYKPMDWERVRENGETWKTITPDTPEPEYMKKDPEPKGV</sequence>
<evidence type="ECO:0000313" key="4">
    <source>
        <dbReference type="Proteomes" id="UP000315700"/>
    </source>
</evidence>
<keyword evidence="2" id="KW-0732">Signal</keyword>
<evidence type="ECO:0000313" key="3">
    <source>
        <dbReference type="EMBL" id="QDT52056.1"/>
    </source>
</evidence>
<evidence type="ECO:0000256" key="2">
    <source>
        <dbReference type="SAM" id="SignalP"/>
    </source>
</evidence>
<keyword evidence="4" id="KW-1185">Reference proteome</keyword>